<keyword evidence="4" id="KW-0479">Metal-binding</keyword>
<dbReference type="PROSITE" id="PS01286">
    <property type="entry name" value="FA58C_2"/>
    <property type="match status" value="2"/>
</dbReference>
<dbReference type="PROSITE" id="PS50022">
    <property type="entry name" value="FA58C_3"/>
    <property type="match status" value="2"/>
</dbReference>
<evidence type="ECO:0000313" key="14">
    <source>
        <dbReference type="Ensembl" id="ENSGMOP00000028945.1"/>
    </source>
</evidence>
<dbReference type="SMART" id="SM00231">
    <property type="entry name" value="FA58C"/>
    <property type="match status" value="2"/>
</dbReference>
<sequence length="1342" mass="151049">MGLPLLCALAQPLLSPLVPTPPPPTTRHFYIAAVEIGWDYVFTDGLQGPVIRAQAGDRLVVHFKNLASESFSISPVGITYWKQSEGAGYEDSTGGQEKQDDAVSPGGSYVYVWDISAKDGPTSSDPECLTYSYSSQVDTVRDLNSGLVGALLICAFGEDGLRRSPEFVLLFAVFDETKSWYGEVGERRTRERYRKSSGRKEYHTINGYINATLPGLTMCLNERSVFWHLIGVGTAPEIHSIQFQDHSLQVMSQRKLYMEMTPMTFTTAEMRPASKGRFLISCRIHAHKDGETTPTPPPQHEDYQGGSNYDDYSDYDNAMFNSVDFQAQKPGPQIRASRGRRSSIRMHFIAAEEVTWNYASHLKPTDRELQSEYFRVSPEQLGFQYKKAVFLEYTDATFTAKKTSDGTLQGPLLKGEVNDQVHIIFKNMASRPYNIYPTGLISVQPLDRTQNKEVQDLRSMGVPPNTTFSYVWKLGPDSGPLEGDPQCLTQLYQSTVHPERDLASGLVGTLLICKYEAIDHVGQMSMMFAVFDENRSWYIDQNIHTYSSDPSKVDPSDPDFLSSNIIYSVNGGMFRGREFATCQSDVTFWHVVNVGTQSDFLSVYFRGNPIKRQDANQWVLTLFPMTGETIPMEAELIGRYRGMSVRYTVTPCDDNPLVDREDSLLKDYVDNMMSMGPRAMGPRAMGPRAMRPHNRTGAGLILFGLKVSIQTISLFQLTQHLCFNLKHRLILCIETLMLEMRRGMRKFLPEYKKVVFRAYTNGDFKHPVVIGELQEHLGIMGPFIRAEVHEQLTVTFRNKASRPYSFHLQGVYDKSQGGGMAQTQTDPTGVPGEAVPPGESRVYTWKITKKQGPYETEFACKAGAYYSTVNKEKDLHSGLIGPLVICRPNTLDPKLGLQADLQEYALLFHSFDETKSWYLEENLRRHCTPPCRAVPTDPWFQTSNTFAAINGYVAETLPGLLVAQHQRVRWHLLNVGGDGEYHAVHFHGLAFNTNTEQQHRAGVFNLYPGVFGTVEMRPPMVGTWLVECTVGDYQLAGMRAKMLVYDPLCVLPLGMKSGRIEDFQITDSDHIGKNCNQAHNAGFTVDMGRPTLVHGLQTQGASAGLRDHFVSLYELSYSLDQLTWNTYRGNQTQQRYFFKGNMDSSSVKDHRLSPPIVARYVRIQPLVVVKKPALRLELLGCDLNSCSMPLGLQRRKIPDGSFSASSVRSSWRHTWSAKLARLHQGGSANAWRPKNNNPHEWLQVDLQRVQRVTGLVTQGARALLTQMMVTEFSVALSNDGRTWSTVLEEETIFSGNSDPDEESLALFEPPVFARYLRVQPRGWINDIALRLEVLGCDTQQRT</sequence>
<dbReference type="Gene3D" id="2.60.40.420">
    <property type="entry name" value="Cupredoxins - blue copper proteins"/>
    <property type="match status" value="5"/>
</dbReference>
<accession>A0A8C5AAB6</accession>
<keyword evidence="8 10" id="KW-1015">Disulfide bond</keyword>
<keyword evidence="7" id="KW-0106">Calcium</keyword>
<dbReference type="InterPro" id="IPR011707">
    <property type="entry name" value="Cu-oxidase-like_N"/>
</dbReference>
<dbReference type="PANTHER" id="PTHR46806:SF7">
    <property type="entry name" value="COAGULATION FACTOR VIII"/>
    <property type="match status" value="1"/>
</dbReference>
<feature type="disulfide bond" evidence="10">
    <location>
        <begin position="1049"/>
        <end position="1181"/>
    </location>
</feature>
<evidence type="ECO:0000256" key="10">
    <source>
        <dbReference type="PIRSR" id="PIRSR000354-1"/>
    </source>
</evidence>
<evidence type="ECO:0000313" key="15">
    <source>
        <dbReference type="Proteomes" id="UP000694546"/>
    </source>
</evidence>
<feature type="domain" description="F5/8 type C" evidence="13">
    <location>
        <begin position="1083"/>
        <end position="1181"/>
    </location>
</feature>
<proteinExistence type="inferred from homology"/>
<dbReference type="GeneTree" id="ENSGT00940000160294"/>
<organism evidence="14 15">
    <name type="scientific">Gadus morhua</name>
    <name type="common">Atlantic cod</name>
    <dbReference type="NCBI Taxonomy" id="8049"/>
    <lineage>
        <taxon>Eukaryota</taxon>
        <taxon>Metazoa</taxon>
        <taxon>Chordata</taxon>
        <taxon>Craniata</taxon>
        <taxon>Vertebrata</taxon>
        <taxon>Euteleostomi</taxon>
        <taxon>Actinopterygii</taxon>
        <taxon>Neopterygii</taxon>
        <taxon>Teleostei</taxon>
        <taxon>Neoteleostei</taxon>
        <taxon>Acanthomorphata</taxon>
        <taxon>Zeiogadaria</taxon>
        <taxon>Gadariae</taxon>
        <taxon>Gadiformes</taxon>
        <taxon>Gadoidei</taxon>
        <taxon>Gadidae</taxon>
        <taxon>Gadus</taxon>
    </lineage>
</organism>
<dbReference type="InterPro" id="IPR000421">
    <property type="entry name" value="FA58C"/>
</dbReference>
<comment type="similarity">
    <text evidence="2">Belongs to the multicopper oxidase family.</text>
</comment>
<feature type="domain" description="F5/8 type C" evidence="13">
    <location>
        <begin position="1186"/>
        <end position="1336"/>
    </location>
</feature>
<keyword evidence="15" id="KW-1185">Reference proteome</keyword>
<feature type="disulfide bond" evidence="10">
    <location>
        <begin position="927"/>
        <end position="931"/>
    </location>
</feature>
<dbReference type="Pfam" id="PF00754">
    <property type="entry name" value="F5_F8_type_C"/>
    <property type="match status" value="2"/>
</dbReference>
<evidence type="ECO:0000256" key="2">
    <source>
        <dbReference type="ARBA" id="ARBA00010609"/>
    </source>
</evidence>
<dbReference type="InterPro" id="IPR024715">
    <property type="entry name" value="Factor_5/8-like"/>
</dbReference>
<dbReference type="GO" id="GO:0005886">
    <property type="term" value="C:plasma membrane"/>
    <property type="evidence" value="ECO:0007669"/>
    <property type="project" value="TreeGrafter"/>
</dbReference>
<evidence type="ECO:0000256" key="9">
    <source>
        <dbReference type="ARBA" id="ARBA00023180"/>
    </source>
</evidence>
<keyword evidence="3" id="KW-0964">Secreted</keyword>
<dbReference type="InterPro" id="IPR008979">
    <property type="entry name" value="Galactose-bd-like_sf"/>
</dbReference>
<evidence type="ECO:0000256" key="8">
    <source>
        <dbReference type="ARBA" id="ARBA00023157"/>
    </source>
</evidence>
<dbReference type="PANTHER" id="PTHR46806">
    <property type="entry name" value="F5/8 TYPE C DOMAIN-CONTAINING PROTEIN"/>
    <property type="match status" value="1"/>
</dbReference>
<comment type="subcellular location">
    <subcellularLocation>
        <location evidence="1">Secreted</location>
    </subcellularLocation>
</comment>
<gene>
    <name evidence="14" type="primary">f8</name>
</gene>
<keyword evidence="5 12" id="KW-0732">Signal</keyword>
<dbReference type="GO" id="GO:0005507">
    <property type="term" value="F:copper ion binding"/>
    <property type="evidence" value="ECO:0007669"/>
    <property type="project" value="InterPro"/>
</dbReference>
<evidence type="ECO:0000259" key="13">
    <source>
        <dbReference type="PROSITE" id="PS50022"/>
    </source>
</evidence>
<evidence type="ECO:0000256" key="5">
    <source>
        <dbReference type="ARBA" id="ARBA00022729"/>
    </source>
</evidence>
<evidence type="ECO:0000256" key="7">
    <source>
        <dbReference type="ARBA" id="ARBA00022837"/>
    </source>
</evidence>
<evidence type="ECO:0000256" key="12">
    <source>
        <dbReference type="SAM" id="SignalP"/>
    </source>
</evidence>
<evidence type="ECO:0000256" key="4">
    <source>
        <dbReference type="ARBA" id="ARBA00022723"/>
    </source>
</evidence>
<dbReference type="InterPro" id="IPR033138">
    <property type="entry name" value="Cu_oxidase_CS"/>
</dbReference>
<dbReference type="Pfam" id="PF07731">
    <property type="entry name" value="Cu-oxidase_2"/>
    <property type="match status" value="1"/>
</dbReference>
<reference evidence="14" key="2">
    <citation type="submission" date="2025-09" db="UniProtKB">
        <authorList>
            <consortium name="Ensembl"/>
        </authorList>
    </citation>
    <scope>IDENTIFICATION</scope>
</reference>
<keyword evidence="9" id="KW-0325">Glycoprotein</keyword>
<dbReference type="GO" id="GO:0005576">
    <property type="term" value="C:extracellular region"/>
    <property type="evidence" value="ECO:0007669"/>
    <property type="project" value="UniProtKB-SubCell"/>
</dbReference>
<feature type="chain" id="PRO_5045116339" description="F5/8 type C domain-containing protein" evidence="12">
    <location>
        <begin position="16"/>
        <end position="1342"/>
    </location>
</feature>
<feature type="disulfide bond" evidence="10">
    <location>
        <begin position="860"/>
        <end position="886"/>
    </location>
</feature>
<feature type="region of interest" description="Disordered" evidence="11">
    <location>
        <begin position="288"/>
        <end position="308"/>
    </location>
</feature>
<keyword evidence="6" id="KW-0677">Repeat</keyword>
<dbReference type="InterPro" id="IPR050633">
    <property type="entry name" value="Neuropilin_MCO_CoagFactor"/>
</dbReference>
<evidence type="ECO:0000256" key="6">
    <source>
        <dbReference type="ARBA" id="ARBA00022737"/>
    </source>
</evidence>
<dbReference type="Gene3D" id="2.60.120.260">
    <property type="entry name" value="Galactose-binding domain-like"/>
    <property type="match status" value="2"/>
</dbReference>
<dbReference type="Proteomes" id="UP000694546">
    <property type="component" value="Chromosome 10"/>
</dbReference>
<feature type="region of interest" description="Disordered" evidence="11">
    <location>
        <begin position="815"/>
        <end position="835"/>
    </location>
</feature>
<feature type="signal peptide" evidence="12">
    <location>
        <begin position="1"/>
        <end position="15"/>
    </location>
</feature>
<evidence type="ECO:0000256" key="11">
    <source>
        <dbReference type="SAM" id="MobiDB-lite"/>
    </source>
</evidence>
<dbReference type="SUPFAM" id="SSF49785">
    <property type="entry name" value="Galactose-binding domain-like"/>
    <property type="match status" value="2"/>
</dbReference>
<dbReference type="Ensembl" id="ENSGMOT00000066604.1">
    <property type="protein sequence ID" value="ENSGMOP00000028945.1"/>
    <property type="gene ID" value="ENSGMOG00000012232.2"/>
</dbReference>
<evidence type="ECO:0000256" key="3">
    <source>
        <dbReference type="ARBA" id="ARBA00022525"/>
    </source>
</evidence>
<dbReference type="InterPro" id="IPR011706">
    <property type="entry name" value="Cu-oxidase_C"/>
</dbReference>
<dbReference type="CDD" id="cd00057">
    <property type="entry name" value="FA58C"/>
    <property type="match status" value="2"/>
</dbReference>
<dbReference type="PIRSF" id="PIRSF000354">
    <property type="entry name" value="Factors_V_VIII"/>
    <property type="match status" value="1"/>
</dbReference>
<dbReference type="GO" id="GO:0016491">
    <property type="term" value="F:oxidoreductase activity"/>
    <property type="evidence" value="ECO:0007669"/>
    <property type="project" value="InterPro"/>
</dbReference>
<dbReference type="InterPro" id="IPR008972">
    <property type="entry name" value="Cupredoxin"/>
</dbReference>
<dbReference type="Pfam" id="PF07732">
    <property type="entry name" value="Cu-oxidase_3"/>
    <property type="match status" value="2"/>
</dbReference>
<dbReference type="SUPFAM" id="SSF49503">
    <property type="entry name" value="Cupredoxins"/>
    <property type="match status" value="6"/>
</dbReference>
<dbReference type="GO" id="GO:0038023">
    <property type="term" value="F:signaling receptor activity"/>
    <property type="evidence" value="ECO:0007669"/>
    <property type="project" value="TreeGrafter"/>
</dbReference>
<evidence type="ECO:0000256" key="1">
    <source>
        <dbReference type="ARBA" id="ARBA00004613"/>
    </source>
</evidence>
<dbReference type="PROSITE" id="PS00079">
    <property type="entry name" value="MULTICOPPER_OXIDASE1"/>
    <property type="match status" value="1"/>
</dbReference>
<protein>
    <recommendedName>
        <fullName evidence="13">F5/8 type C domain-containing protein</fullName>
    </recommendedName>
</protein>
<reference evidence="14" key="1">
    <citation type="submission" date="2025-08" db="UniProtKB">
        <authorList>
            <consortium name="Ensembl"/>
        </authorList>
    </citation>
    <scope>IDENTIFICATION</scope>
</reference>
<name>A0A8C5AAB6_GADMO</name>